<proteinExistence type="predicted"/>
<reference evidence="1" key="1">
    <citation type="journal article" date="2019" name="Sci. Rep.">
        <title>Draft genome of Tanacetum cinerariifolium, the natural source of mosquito coil.</title>
        <authorList>
            <person name="Yamashiro T."/>
            <person name="Shiraishi A."/>
            <person name="Satake H."/>
            <person name="Nakayama K."/>
        </authorList>
    </citation>
    <scope>NUCLEOTIDE SEQUENCE</scope>
</reference>
<name>A0A699I1U6_TANCI</name>
<organism evidence="1">
    <name type="scientific">Tanacetum cinerariifolium</name>
    <name type="common">Dalmatian daisy</name>
    <name type="synonym">Chrysanthemum cinerariifolium</name>
    <dbReference type="NCBI Taxonomy" id="118510"/>
    <lineage>
        <taxon>Eukaryota</taxon>
        <taxon>Viridiplantae</taxon>
        <taxon>Streptophyta</taxon>
        <taxon>Embryophyta</taxon>
        <taxon>Tracheophyta</taxon>
        <taxon>Spermatophyta</taxon>
        <taxon>Magnoliopsida</taxon>
        <taxon>eudicotyledons</taxon>
        <taxon>Gunneridae</taxon>
        <taxon>Pentapetalae</taxon>
        <taxon>asterids</taxon>
        <taxon>campanulids</taxon>
        <taxon>Asterales</taxon>
        <taxon>Asteraceae</taxon>
        <taxon>Asteroideae</taxon>
        <taxon>Anthemideae</taxon>
        <taxon>Anthemidinae</taxon>
        <taxon>Tanacetum</taxon>
    </lineage>
</organism>
<dbReference type="EMBL" id="BKCJ010234734">
    <property type="protein sequence ID" value="GEZ04073.1"/>
    <property type="molecule type" value="Genomic_DNA"/>
</dbReference>
<sequence>MVQWKLFLKEAVMTHGVKSGFFFIVKLKVLSPPKFCTTSRKGYCFPEYAGLDDVVGDNRQEDVDLFLPTAACVYI</sequence>
<gene>
    <name evidence="1" type="ORF">Tci_476046</name>
</gene>
<evidence type="ECO:0000313" key="1">
    <source>
        <dbReference type="EMBL" id="GEZ04073.1"/>
    </source>
</evidence>
<accession>A0A699I1U6</accession>
<dbReference type="AlphaFoldDB" id="A0A699I1U6"/>
<protein>
    <submittedName>
        <fullName evidence="1">Uncharacterized protein</fullName>
    </submittedName>
</protein>
<comment type="caution">
    <text evidence="1">The sequence shown here is derived from an EMBL/GenBank/DDBJ whole genome shotgun (WGS) entry which is preliminary data.</text>
</comment>